<keyword evidence="5 6" id="KW-0472">Membrane</keyword>
<evidence type="ECO:0000313" key="8">
    <source>
        <dbReference type="EMBL" id="TDC46012.1"/>
    </source>
</evidence>
<evidence type="ECO:0000256" key="1">
    <source>
        <dbReference type="ARBA" id="ARBA00004651"/>
    </source>
</evidence>
<gene>
    <name evidence="8" type="ORF">E1212_27800</name>
</gene>
<feature type="transmembrane region" description="Helical" evidence="6">
    <location>
        <begin position="29"/>
        <end position="49"/>
    </location>
</feature>
<evidence type="ECO:0000256" key="4">
    <source>
        <dbReference type="ARBA" id="ARBA00022989"/>
    </source>
</evidence>
<dbReference type="GO" id="GO:0005886">
    <property type="term" value="C:plasma membrane"/>
    <property type="evidence" value="ECO:0007669"/>
    <property type="project" value="UniProtKB-SubCell"/>
</dbReference>
<keyword evidence="4 6" id="KW-1133">Transmembrane helix</keyword>
<dbReference type="Proteomes" id="UP000295621">
    <property type="component" value="Unassembled WGS sequence"/>
</dbReference>
<comment type="caution">
    <text evidence="8">The sequence shown here is derived from an EMBL/GenBank/DDBJ whole genome shotgun (WGS) entry which is preliminary data.</text>
</comment>
<organism evidence="8 9">
    <name type="scientific">Jiangella ureilytica</name>
    <dbReference type="NCBI Taxonomy" id="2530374"/>
    <lineage>
        <taxon>Bacteria</taxon>
        <taxon>Bacillati</taxon>
        <taxon>Actinomycetota</taxon>
        <taxon>Actinomycetes</taxon>
        <taxon>Jiangellales</taxon>
        <taxon>Jiangellaceae</taxon>
        <taxon>Jiangella</taxon>
    </lineage>
</organism>
<dbReference type="OrthoDB" id="582337at2"/>
<dbReference type="PANTHER" id="PTHR34187:SF2">
    <property type="entry name" value="DUF202 DOMAIN-CONTAINING PROTEIN"/>
    <property type="match status" value="1"/>
</dbReference>
<evidence type="ECO:0000256" key="2">
    <source>
        <dbReference type="ARBA" id="ARBA00022475"/>
    </source>
</evidence>
<evidence type="ECO:0000256" key="5">
    <source>
        <dbReference type="ARBA" id="ARBA00023136"/>
    </source>
</evidence>
<accession>A0A4R4RCF9</accession>
<dbReference type="Pfam" id="PF02656">
    <property type="entry name" value="DUF202"/>
    <property type="match status" value="1"/>
</dbReference>
<evidence type="ECO:0000259" key="7">
    <source>
        <dbReference type="Pfam" id="PF02656"/>
    </source>
</evidence>
<name>A0A4R4RCF9_9ACTN</name>
<sequence length="120" mass="12809">MSSSRFPGSVYRRGDEPDPRFSLANERTFLAWVRTALALFAAGVALEALEVPVQPGFRVAAAGVFVLLGLLAALQGRIGWMNTERSLREKRALPGPTMGLVLVAGVVVAVALIFIGFVLV</sequence>
<protein>
    <submittedName>
        <fullName evidence="8">DUF202 domain-containing protein</fullName>
    </submittedName>
</protein>
<proteinExistence type="predicted"/>
<comment type="subcellular location">
    <subcellularLocation>
        <location evidence="1">Cell membrane</location>
        <topology evidence="1">Multi-pass membrane protein</topology>
    </subcellularLocation>
</comment>
<evidence type="ECO:0000256" key="6">
    <source>
        <dbReference type="SAM" id="Phobius"/>
    </source>
</evidence>
<dbReference type="EMBL" id="SMKL01000112">
    <property type="protein sequence ID" value="TDC46012.1"/>
    <property type="molecule type" value="Genomic_DNA"/>
</dbReference>
<keyword evidence="2" id="KW-1003">Cell membrane</keyword>
<feature type="transmembrane region" description="Helical" evidence="6">
    <location>
        <begin position="95"/>
        <end position="119"/>
    </location>
</feature>
<evidence type="ECO:0000313" key="9">
    <source>
        <dbReference type="Proteomes" id="UP000295621"/>
    </source>
</evidence>
<dbReference type="InterPro" id="IPR052053">
    <property type="entry name" value="IM_YidH-like"/>
</dbReference>
<evidence type="ECO:0000256" key="3">
    <source>
        <dbReference type="ARBA" id="ARBA00022692"/>
    </source>
</evidence>
<dbReference type="AlphaFoldDB" id="A0A4R4RCF9"/>
<feature type="transmembrane region" description="Helical" evidence="6">
    <location>
        <begin position="55"/>
        <end position="74"/>
    </location>
</feature>
<dbReference type="RefSeq" id="WP_131988584.1">
    <property type="nucleotide sequence ID" value="NZ_SMKL01000112.1"/>
</dbReference>
<feature type="domain" description="DUF202" evidence="7">
    <location>
        <begin position="20"/>
        <end position="85"/>
    </location>
</feature>
<keyword evidence="3 6" id="KW-0812">Transmembrane</keyword>
<dbReference type="InterPro" id="IPR003807">
    <property type="entry name" value="DUF202"/>
</dbReference>
<dbReference type="PANTHER" id="PTHR34187">
    <property type="entry name" value="FGR18P"/>
    <property type="match status" value="1"/>
</dbReference>
<keyword evidence="9" id="KW-1185">Reference proteome</keyword>
<reference evidence="8 9" key="1">
    <citation type="submission" date="2019-02" db="EMBL/GenBank/DDBJ databases">
        <title>Draft genome sequences of novel Actinobacteria.</title>
        <authorList>
            <person name="Sahin N."/>
            <person name="Ay H."/>
            <person name="Saygin H."/>
        </authorList>
    </citation>
    <scope>NUCLEOTIDE SEQUENCE [LARGE SCALE GENOMIC DNA]</scope>
    <source>
        <strain evidence="8 9">KC603</strain>
    </source>
</reference>